<evidence type="ECO:0000256" key="8">
    <source>
        <dbReference type="RuleBase" id="RU363041"/>
    </source>
</evidence>
<dbReference type="EMBL" id="QRUJ01000010">
    <property type="protein sequence ID" value="RGR53819.1"/>
    <property type="molecule type" value="Genomic_DNA"/>
</dbReference>
<evidence type="ECO:0000256" key="5">
    <source>
        <dbReference type="ARBA" id="ARBA00022692"/>
    </source>
</evidence>
<accession>A0A395UXG6</accession>
<dbReference type="InterPro" id="IPR002781">
    <property type="entry name" value="TM_pro_TauE-like"/>
</dbReference>
<dbReference type="InterPro" id="IPR052017">
    <property type="entry name" value="TSUP"/>
</dbReference>
<evidence type="ECO:0000256" key="6">
    <source>
        <dbReference type="ARBA" id="ARBA00022989"/>
    </source>
</evidence>
<feature type="transmembrane region" description="Helical" evidence="8">
    <location>
        <begin position="40"/>
        <end position="60"/>
    </location>
</feature>
<sequence length="244" mass="26966">MNTVLFYIIIFLTNVIQGITGFAGTILAMPPSLILVGYDVAKPILNVLGILAGVYVFVTQWKHVDWKQLKKVVIVMAIGIFGGFFLKNALAGYDAVLYKFLGIFVIFLAIHGFYSMYGQRQRDTKEKSSWKSMLLLIGAGIVHGMFVSGGPLLIGYLSNEIKEKTSFRATISTVWIILNSMILVQDICAGMWNAGLVMTQCISIPFLIAGMAAGSVLVKRMSQEIFMKLTYILLFISGILLMVK</sequence>
<feature type="transmembrane region" description="Helical" evidence="8">
    <location>
        <begin position="134"/>
        <end position="154"/>
    </location>
</feature>
<keyword evidence="6 8" id="KW-1133">Transmembrane helix</keyword>
<organism evidence="9 10">
    <name type="scientific">Agathobacter rectalis</name>
    <dbReference type="NCBI Taxonomy" id="39491"/>
    <lineage>
        <taxon>Bacteria</taxon>
        <taxon>Bacillati</taxon>
        <taxon>Bacillota</taxon>
        <taxon>Clostridia</taxon>
        <taxon>Lachnospirales</taxon>
        <taxon>Lachnospiraceae</taxon>
        <taxon>Agathobacter</taxon>
    </lineage>
</organism>
<evidence type="ECO:0000313" key="10">
    <source>
        <dbReference type="Proteomes" id="UP000266066"/>
    </source>
</evidence>
<dbReference type="PANTHER" id="PTHR30269:SF37">
    <property type="entry name" value="MEMBRANE TRANSPORTER PROTEIN"/>
    <property type="match status" value="1"/>
</dbReference>
<dbReference type="Pfam" id="PF01925">
    <property type="entry name" value="TauE"/>
    <property type="match status" value="1"/>
</dbReference>
<dbReference type="PANTHER" id="PTHR30269">
    <property type="entry name" value="TRANSMEMBRANE PROTEIN YFCA"/>
    <property type="match status" value="1"/>
</dbReference>
<protein>
    <recommendedName>
        <fullName evidence="8">Probable membrane transporter protein</fullName>
    </recommendedName>
</protein>
<keyword evidence="7 8" id="KW-0472">Membrane</keyword>
<dbReference type="GO" id="GO:0005886">
    <property type="term" value="C:plasma membrane"/>
    <property type="evidence" value="ECO:0007669"/>
    <property type="project" value="UniProtKB-SubCell"/>
</dbReference>
<comment type="subcellular location">
    <subcellularLocation>
        <location evidence="1 8">Cell membrane</location>
        <topology evidence="1 8">Multi-pass membrane protein</topology>
    </subcellularLocation>
</comment>
<feature type="transmembrane region" description="Helical" evidence="8">
    <location>
        <begin position="191"/>
        <end position="213"/>
    </location>
</feature>
<evidence type="ECO:0000256" key="7">
    <source>
        <dbReference type="ARBA" id="ARBA00023136"/>
    </source>
</evidence>
<evidence type="ECO:0000256" key="2">
    <source>
        <dbReference type="ARBA" id="ARBA00009142"/>
    </source>
</evidence>
<name>A0A395UXG6_9FIRM</name>
<comment type="caution">
    <text evidence="9">The sequence shown here is derived from an EMBL/GenBank/DDBJ whole genome shotgun (WGS) entry which is preliminary data.</text>
</comment>
<dbReference type="Proteomes" id="UP000266066">
    <property type="component" value="Unassembled WGS sequence"/>
</dbReference>
<gene>
    <name evidence="9" type="ORF">DWY38_10025</name>
</gene>
<keyword evidence="4 8" id="KW-1003">Cell membrane</keyword>
<evidence type="ECO:0000313" key="9">
    <source>
        <dbReference type="EMBL" id="RGR53819.1"/>
    </source>
</evidence>
<feature type="transmembrane region" description="Helical" evidence="8">
    <location>
        <begin position="72"/>
        <end position="90"/>
    </location>
</feature>
<proteinExistence type="inferred from homology"/>
<dbReference type="AlphaFoldDB" id="A0A395UXG6"/>
<keyword evidence="5 8" id="KW-0812">Transmembrane</keyword>
<evidence type="ECO:0000256" key="1">
    <source>
        <dbReference type="ARBA" id="ARBA00004651"/>
    </source>
</evidence>
<dbReference type="RefSeq" id="WP_118392319.1">
    <property type="nucleotide sequence ID" value="NZ_QRUJ01000010.1"/>
</dbReference>
<feature type="transmembrane region" description="Helical" evidence="8">
    <location>
        <begin position="96"/>
        <end position="114"/>
    </location>
</feature>
<feature type="transmembrane region" description="Helical" evidence="8">
    <location>
        <begin position="225"/>
        <end position="243"/>
    </location>
</feature>
<comment type="similarity">
    <text evidence="2 8">Belongs to the 4-toluene sulfonate uptake permease (TSUP) (TC 2.A.102) family.</text>
</comment>
<evidence type="ECO:0000256" key="4">
    <source>
        <dbReference type="ARBA" id="ARBA00022475"/>
    </source>
</evidence>
<keyword evidence="3" id="KW-0813">Transport</keyword>
<evidence type="ECO:0000256" key="3">
    <source>
        <dbReference type="ARBA" id="ARBA00022448"/>
    </source>
</evidence>
<reference evidence="9 10" key="1">
    <citation type="submission" date="2018-08" db="EMBL/GenBank/DDBJ databases">
        <title>A genome reference for cultivated species of the human gut microbiota.</title>
        <authorList>
            <person name="Zou Y."/>
            <person name="Xue W."/>
            <person name="Luo G."/>
        </authorList>
    </citation>
    <scope>NUCLEOTIDE SEQUENCE [LARGE SCALE GENOMIC DNA]</scope>
    <source>
        <strain evidence="9 10">AF25-15</strain>
    </source>
</reference>
<feature type="transmembrane region" description="Helical" evidence="8">
    <location>
        <begin position="5"/>
        <end position="28"/>
    </location>
</feature>